<keyword evidence="3" id="KW-1185">Reference proteome</keyword>
<proteinExistence type="predicted"/>
<accession>A0A8H6YJF3</accession>
<organism evidence="2 3">
    <name type="scientific">Mycena sanguinolenta</name>
    <dbReference type="NCBI Taxonomy" id="230812"/>
    <lineage>
        <taxon>Eukaryota</taxon>
        <taxon>Fungi</taxon>
        <taxon>Dikarya</taxon>
        <taxon>Basidiomycota</taxon>
        <taxon>Agaricomycotina</taxon>
        <taxon>Agaricomycetes</taxon>
        <taxon>Agaricomycetidae</taxon>
        <taxon>Agaricales</taxon>
        <taxon>Marasmiineae</taxon>
        <taxon>Mycenaceae</taxon>
        <taxon>Mycena</taxon>
    </lineage>
</organism>
<dbReference type="EMBL" id="JACAZH010000008">
    <property type="protein sequence ID" value="KAF7360938.1"/>
    <property type="molecule type" value="Genomic_DNA"/>
</dbReference>
<gene>
    <name evidence="2" type="ORF">MSAN_01123900</name>
</gene>
<feature type="chain" id="PRO_5034856711" evidence="1">
    <location>
        <begin position="23"/>
        <end position="149"/>
    </location>
</feature>
<name>A0A8H6YJF3_9AGAR</name>
<comment type="caution">
    <text evidence="2">The sequence shown here is derived from an EMBL/GenBank/DDBJ whole genome shotgun (WGS) entry which is preliminary data.</text>
</comment>
<evidence type="ECO:0000313" key="3">
    <source>
        <dbReference type="Proteomes" id="UP000623467"/>
    </source>
</evidence>
<dbReference type="Proteomes" id="UP000623467">
    <property type="component" value="Unassembled WGS sequence"/>
</dbReference>
<dbReference type="AlphaFoldDB" id="A0A8H6YJF3"/>
<keyword evidence="1" id="KW-0732">Signal</keyword>
<feature type="signal peptide" evidence="1">
    <location>
        <begin position="1"/>
        <end position="22"/>
    </location>
</feature>
<sequence length="149" mass="16830">MPLWYIAELSIFLFRAVPLSSPVEITSQLTSLVVHKFLPILNNTWLPSPTLRVHGSTIDQAPGLLLLTVVEKMEVQEHQERVLAQGMRGCIQTWPGISWHADPLEMEPEAFLTWLHDFTEHRDVLVAHTKQEIHVLSSRSSPLATAPPL</sequence>
<evidence type="ECO:0000256" key="1">
    <source>
        <dbReference type="SAM" id="SignalP"/>
    </source>
</evidence>
<protein>
    <submittedName>
        <fullName evidence="2">AAA domain-containing protein</fullName>
    </submittedName>
</protein>
<reference evidence="2" key="1">
    <citation type="submission" date="2020-05" db="EMBL/GenBank/DDBJ databases">
        <title>Mycena genomes resolve the evolution of fungal bioluminescence.</title>
        <authorList>
            <person name="Tsai I.J."/>
        </authorList>
    </citation>
    <scope>NUCLEOTIDE SEQUENCE</scope>
    <source>
        <strain evidence="2">160909Yilan</strain>
    </source>
</reference>
<evidence type="ECO:0000313" key="2">
    <source>
        <dbReference type="EMBL" id="KAF7360938.1"/>
    </source>
</evidence>